<protein>
    <submittedName>
        <fullName evidence="1">Uncharacterized protein</fullName>
    </submittedName>
</protein>
<dbReference type="Proteomes" id="UP001157502">
    <property type="component" value="Chromosome 24"/>
</dbReference>
<comment type="caution">
    <text evidence="1">The sequence shown here is derived from an EMBL/GenBank/DDBJ whole genome shotgun (WGS) entry which is preliminary data.</text>
</comment>
<gene>
    <name evidence="1" type="ORF">DPEC_G00266580</name>
</gene>
<name>A0ACC2FND2_DALPE</name>
<dbReference type="EMBL" id="CM055751">
    <property type="protein sequence ID" value="KAJ7992872.1"/>
    <property type="molecule type" value="Genomic_DNA"/>
</dbReference>
<organism evidence="1 2">
    <name type="scientific">Dallia pectoralis</name>
    <name type="common">Alaska blackfish</name>
    <dbReference type="NCBI Taxonomy" id="75939"/>
    <lineage>
        <taxon>Eukaryota</taxon>
        <taxon>Metazoa</taxon>
        <taxon>Chordata</taxon>
        <taxon>Craniata</taxon>
        <taxon>Vertebrata</taxon>
        <taxon>Euteleostomi</taxon>
        <taxon>Actinopterygii</taxon>
        <taxon>Neopterygii</taxon>
        <taxon>Teleostei</taxon>
        <taxon>Protacanthopterygii</taxon>
        <taxon>Esociformes</taxon>
        <taxon>Umbridae</taxon>
        <taxon>Dallia</taxon>
    </lineage>
</organism>
<reference evidence="1" key="1">
    <citation type="submission" date="2021-05" db="EMBL/GenBank/DDBJ databases">
        <authorList>
            <person name="Pan Q."/>
            <person name="Jouanno E."/>
            <person name="Zahm M."/>
            <person name="Klopp C."/>
            <person name="Cabau C."/>
            <person name="Louis A."/>
            <person name="Berthelot C."/>
            <person name="Parey E."/>
            <person name="Roest Crollius H."/>
            <person name="Montfort J."/>
            <person name="Robinson-Rechavi M."/>
            <person name="Bouchez O."/>
            <person name="Lampietro C."/>
            <person name="Lopez Roques C."/>
            <person name="Donnadieu C."/>
            <person name="Postlethwait J."/>
            <person name="Bobe J."/>
            <person name="Dillon D."/>
            <person name="Chandos A."/>
            <person name="von Hippel F."/>
            <person name="Guiguen Y."/>
        </authorList>
    </citation>
    <scope>NUCLEOTIDE SEQUENCE</scope>
    <source>
        <strain evidence="1">YG-Jan2019</strain>
    </source>
</reference>
<proteinExistence type="predicted"/>
<evidence type="ECO:0000313" key="2">
    <source>
        <dbReference type="Proteomes" id="UP001157502"/>
    </source>
</evidence>
<evidence type="ECO:0000313" key="1">
    <source>
        <dbReference type="EMBL" id="KAJ7992872.1"/>
    </source>
</evidence>
<keyword evidence="2" id="KW-1185">Reference proteome</keyword>
<sequence length="363" mass="40837">MVPLSLLILFFIHWPSGCNSLWTLTRSTIRTGGNITVPCHYHRMFKDNVKYWCKGRYWSLCTVMASTNTKLRKGGVLITDSPEELVFTVTMQNLQVTDTNRYWCALKVDGKLDVKVYLDLKVSKALPDLSAVNEEVSGEEQASIHIQCVYGDSLRDKAKQWCRSGDRHSCLTQTETSQNASVVIKDDQTRMFNVTLRRLEGKDAGWYWCSVGDLQAPVHITVNQRTTTHRNRPVTPPTPSIIHSSYSSTESSTTTFSSMTSPSSTGVTAPTTTYPNISIPYITIRPSTVMGPLSTTQNSKESKTAVIHQNYNDRNVPWHIYLVVVLVTALVVIFVMAAVNIYRSSRNNARPMEEEMAELVNQQ</sequence>
<accession>A0ACC2FND2</accession>